<dbReference type="SUPFAM" id="SSF56112">
    <property type="entry name" value="Protein kinase-like (PK-like)"/>
    <property type="match status" value="1"/>
</dbReference>
<keyword evidence="6" id="KW-0479">Metal-binding</keyword>
<keyword evidence="5" id="KW-0819">tRNA processing</keyword>
<keyword evidence="12" id="KW-0808">Transferase</keyword>
<dbReference type="EMBL" id="PDVP01000001">
    <property type="protein sequence ID" value="PHP68958.1"/>
    <property type="molecule type" value="Genomic_DNA"/>
</dbReference>
<dbReference type="Gene3D" id="3.40.50.300">
    <property type="entry name" value="P-loop containing nucleotide triphosphate hydrolases"/>
    <property type="match status" value="1"/>
</dbReference>
<name>A0A2G1QUT1_9HYPH</name>
<keyword evidence="13" id="KW-1185">Reference proteome</keyword>
<dbReference type="NCBIfam" id="TIGR00150">
    <property type="entry name" value="T6A_YjeE"/>
    <property type="match status" value="1"/>
</dbReference>
<dbReference type="GO" id="GO:0046872">
    <property type="term" value="F:metal ion binding"/>
    <property type="evidence" value="ECO:0007669"/>
    <property type="project" value="UniProtKB-KW"/>
</dbReference>
<dbReference type="OrthoDB" id="9809275at2"/>
<evidence type="ECO:0000256" key="6">
    <source>
        <dbReference type="ARBA" id="ARBA00022723"/>
    </source>
</evidence>
<evidence type="ECO:0000256" key="2">
    <source>
        <dbReference type="ARBA" id="ARBA00007599"/>
    </source>
</evidence>
<evidence type="ECO:0000256" key="9">
    <source>
        <dbReference type="ARBA" id="ARBA00022842"/>
    </source>
</evidence>
<evidence type="ECO:0000256" key="3">
    <source>
        <dbReference type="ARBA" id="ARBA00019010"/>
    </source>
</evidence>
<dbReference type="InterPro" id="IPR012180">
    <property type="entry name" value="Bifunc_ATPase/PTrfase"/>
</dbReference>
<dbReference type="PANTHER" id="PTHR33540:SF2">
    <property type="entry name" value="TRNA THREONYLCARBAMOYLADENOSINE BIOSYNTHESIS PROTEIN TSAE"/>
    <property type="match status" value="1"/>
</dbReference>
<keyword evidence="4" id="KW-0963">Cytoplasm</keyword>
<feature type="domain" description="Aminoglycoside phosphotransferase" evidence="11">
    <location>
        <begin position="170"/>
        <end position="422"/>
    </location>
</feature>
<evidence type="ECO:0000256" key="4">
    <source>
        <dbReference type="ARBA" id="ARBA00022490"/>
    </source>
</evidence>
<dbReference type="Pfam" id="PF02367">
    <property type="entry name" value="TsaE"/>
    <property type="match status" value="1"/>
</dbReference>
<evidence type="ECO:0000256" key="5">
    <source>
        <dbReference type="ARBA" id="ARBA00022694"/>
    </source>
</evidence>
<dbReference type="InterPro" id="IPR011009">
    <property type="entry name" value="Kinase-like_dom_sf"/>
</dbReference>
<keyword evidence="9" id="KW-0460">Magnesium</keyword>
<protein>
    <recommendedName>
        <fullName evidence="3">tRNA threonylcarbamoyladenosine biosynthesis protein TsaE</fullName>
    </recommendedName>
    <alternativeName>
        <fullName evidence="10">t(6)A37 threonylcarbamoyladenosine biosynthesis protein TsaE</fullName>
    </alternativeName>
</protein>
<dbReference type="AlphaFoldDB" id="A0A2G1QUT1"/>
<comment type="similarity">
    <text evidence="2">Belongs to the TsaE family.</text>
</comment>
<dbReference type="Gene3D" id="3.90.1200.10">
    <property type="match status" value="1"/>
</dbReference>
<dbReference type="Proteomes" id="UP000221168">
    <property type="component" value="Unassembled WGS sequence"/>
</dbReference>
<dbReference type="InterPro" id="IPR002575">
    <property type="entry name" value="Aminoglycoside_PTrfase"/>
</dbReference>
<evidence type="ECO:0000259" key="11">
    <source>
        <dbReference type="Pfam" id="PF01636"/>
    </source>
</evidence>
<proteinExistence type="inferred from homology"/>
<dbReference type="GO" id="GO:0005524">
    <property type="term" value="F:ATP binding"/>
    <property type="evidence" value="ECO:0007669"/>
    <property type="project" value="UniProtKB-KW"/>
</dbReference>
<evidence type="ECO:0000313" key="12">
    <source>
        <dbReference type="EMBL" id="PHP68958.1"/>
    </source>
</evidence>
<dbReference type="SUPFAM" id="SSF52540">
    <property type="entry name" value="P-loop containing nucleoside triphosphate hydrolases"/>
    <property type="match status" value="1"/>
</dbReference>
<dbReference type="RefSeq" id="WP_099303536.1">
    <property type="nucleotide sequence ID" value="NZ_PDVP01000001.1"/>
</dbReference>
<dbReference type="PANTHER" id="PTHR33540">
    <property type="entry name" value="TRNA THREONYLCARBAMOYLADENOSINE BIOSYNTHESIS PROTEIN TSAE"/>
    <property type="match status" value="1"/>
</dbReference>
<evidence type="ECO:0000313" key="13">
    <source>
        <dbReference type="Proteomes" id="UP000221168"/>
    </source>
</evidence>
<organism evidence="12 13">
    <name type="scientific">Zhengella mangrovi</name>
    <dbReference type="NCBI Taxonomy" id="1982044"/>
    <lineage>
        <taxon>Bacteria</taxon>
        <taxon>Pseudomonadati</taxon>
        <taxon>Pseudomonadota</taxon>
        <taxon>Alphaproteobacteria</taxon>
        <taxon>Hyphomicrobiales</taxon>
        <taxon>Notoacmeibacteraceae</taxon>
        <taxon>Zhengella</taxon>
    </lineage>
</organism>
<dbReference type="InterPro" id="IPR003442">
    <property type="entry name" value="T6A_TsaE"/>
</dbReference>
<dbReference type="Pfam" id="PF01636">
    <property type="entry name" value="APH"/>
    <property type="match status" value="1"/>
</dbReference>
<dbReference type="PIRSF" id="PIRSF036599">
    <property type="entry name" value="AtpPhos"/>
    <property type="match status" value="1"/>
</dbReference>
<evidence type="ECO:0000256" key="8">
    <source>
        <dbReference type="ARBA" id="ARBA00022840"/>
    </source>
</evidence>
<accession>A0A2G1QUT1</accession>
<dbReference type="Gene3D" id="3.30.200.20">
    <property type="entry name" value="Phosphorylase Kinase, domain 1"/>
    <property type="match status" value="1"/>
</dbReference>
<dbReference type="GO" id="GO:0005737">
    <property type="term" value="C:cytoplasm"/>
    <property type="evidence" value="ECO:0007669"/>
    <property type="project" value="UniProtKB-SubCell"/>
</dbReference>
<reference evidence="12 13" key="1">
    <citation type="submission" date="2017-10" db="EMBL/GenBank/DDBJ databases">
        <title>Sedimentibacterium mangrovi gen. nov., sp. nov., a novel member of family Phyllobacteriacea isolated from mangrove sediment.</title>
        <authorList>
            <person name="Liao H."/>
            <person name="Tian Y."/>
        </authorList>
    </citation>
    <scope>NUCLEOTIDE SEQUENCE [LARGE SCALE GENOMIC DNA]</scope>
    <source>
        <strain evidence="12 13">X9-2-2</strain>
    </source>
</reference>
<evidence type="ECO:0000256" key="7">
    <source>
        <dbReference type="ARBA" id="ARBA00022741"/>
    </source>
</evidence>
<dbReference type="InterPro" id="IPR027417">
    <property type="entry name" value="P-loop_NTPase"/>
</dbReference>
<keyword evidence="7" id="KW-0547">Nucleotide-binding</keyword>
<sequence length="501" mass="54360">MTRFETSVFLADDAATGRLGEDLAMALKPGDTVALSGDLGAGKTSLARALIRAVADDAALEVPSPTFTLVQTYDLRLPLAHFDLYRLSSADELEELGFDEAVATGAALVEWPERAGGLLPADAIHVALDHEGDGRRAQVRAGGPAGDRIARSLAIRAFLSDHGWGDAARRFLTGDASARAYETATLGGETRVLMNAPRMPDGPPILDGLPYSRIAHLAEDVTPFVAVAEALRRNGFAAPRIHAADLDQGLLLTEYLGAPVFLDPEGRPVRERYEAAARLLAALHAVPWPHDLPVSGAIMHHVPDYDRRAMHIELDLLPSWYWGHAMGTPPDEASRTAFIAGWDRVLDRLSGTETSLVMRDYHSPNIIWRDDRTGLDRLGLIDFQDAMIGPAAYDVASLAQDARVTIDPDLEQAVIEAYCTARSDAGPFDRDAFETAYAVMAAQRNSKILGIFVRLDRRDGKPAYLKHLPRIRSYLSRVLGHAALAPVRGFYADLGIRADGA</sequence>
<gene>
    <name evidence="12" type="ORF">CSC94_02940</name>
</gene>
<comment type="subcellular location">
    <subcellularLocation>
        <location evidence="1">Cytoplasm</location>
    </subcellularLocation>
</comment>
<dbReference type="GO" id="GO:0002949">
    <property type="term" value="P:tRNA threonylcarbamoyladenosine modification"/>
    <property type="evidence" value="ECO:0007669"/>
    <property type="project" value="InterPro"/>
</dbReference>
<evidence type="ECO:0000256" key="1">
    <source>
        <dbReference type="ARBA" id="ARBA00004496"/>
    </source>
</evidence>
<evidence type="ECO:0000256" key="10">
    <source>
        <dbReference type="ARBA" id="ARBA00032441"/>
    </source>
</evidence>
<dbReference type="GO" id="GO:0016740">
    <property type="term" value="F:transferase activity"/>
    <property type="evidence" value="ECO:0007669"/>
    <property type="project" value="UniProtKB-KW"/>
</dbReference>
<comment type="caution">
    <text evidence="12">The sequence shown here is derived from an EMBL/GenBank/DDBJ whole genome shotgun (WGS) entry which is preliminary data.</text>
</comment>
<keyword evidence="8" id="KW-0067">ATP-binding</keyword>